<keyword evidence="8 12" id="KW-0746">Sphingolipid metabolism</keyword>
<evidence type="ECO:0000313" key="14">
    <source>
        <dbReference type="EMBL" id="GMT24653.1"/>
    </source>
</evidence>
<evidence type="ECO:0000256" key="6">
    <source>
        <dbReference type="ARBA" id="ARBA00022729"/>
    </source>
</evidence>
<comment type="catalytic activity">
    <reaction evidence="10">
        <text>a beta-D-glucosylceramide + H2O = an N-acyl-sphingoid base + D-glucose</text>
        <dbReference type="Rhea" id="RHEA:81447"/>
        <dbReference type="ChEBI" id="CHEBI:4167"/>
        <dbReference type="ChEBI" id="CHEBI:15377"/>
        <dbReference type="ChEBI" id="CHEBI:83264"/>
        <dbReference type="ChEBI" id="CHEBI:83273"/>
    </reaction>
    <physiologicalReaction direction="left-to-right" evidence="10">
        <dbReference type="Rhea" id="RHEA:81448"/>
    </physiologicalReaction>
</comment>
<dbReference type="EMBL" id="BTSY01000004">
    <property type="protein sequence ID" value="GMT24653.1"/>
    <property type="molecule type" value="Genomic_DNA"/>
</dbReference>
<evidence type="ECO:0000256" key="2">
    <source>
        <dbReference type="ARBA" id="ARBA00004760"/>
    </source>
</evidence>
<dbReference type="SUPFAM" id="SSF51011">
    <property type="entry name" value="Glycosyl hydrolase domain"/>
    <property type="match status" value="1"/>
</dbReference>
<evidence type="ECO:0000256" key="9">
    <source>
        <dbReference type="ARBA" id="ARBA00023098"/>
    </source>
</evidence>
<dbReference type="GO" id="GO:0007040">
    <property type="term" value="P:lysosome organization"/>
    <property type="evidence" value="ECO:0007669"/>
    <property type="project" value="UniProtKB-ARBA"/>
</dbReference>
<evidence type="ECO:0000256" key="5">
    <source>
        <dbReference type="ARBA" id="ARBA00012658"/>
    </source>
</evidence>
<proteinExistence type="inferred from homology"/>
<dbReference type="InterPro" id="IPR017853">
    <property type="entry name" value="GH"/>
</dbReference>
<dbReference type="GO" id="GO:0030163">
    <property type="term" value="P:protein catabolic process"/>
    <property type="evidence" value="ECO:0007669"/>
    <property type="project" value="UniProtKB-ARBA"/>
</dbReference>
<dbReference type="AlphaFoldDB" id="A0AAV5W1S5"/>
<keyword evidence="6" id="KW-0732">Signal</keyword>
<comment type="pathway">
    <text evidence="3">Sphingolipid metabolism.</text>
</comment>
<evidence type="ECO:0000259" key="13">
    <source>
        <dbReference type="Pfam" id="PF02055"/>
    </source>
</evidence>
<sequence>AVFLNSSRIFSNPSGCVPREFPDGVVCVCNSTHCDDIEPLEGFIAPGTAVVYRTSLQGARMDKSSVKQTPKPSVFTAELDASTVFQEILGFGGAFTDSTGINLNSLRKQTQDLLMQQYFGPSGSEYTLGRVPIAATDFSLRIYTYDDGFGEDFNMEHFALANDDFQFKIPYIKQAIDLQKSNGGLKLIGAPWTPPFWMKTDDTFKGGAMLKGEQDGPYYASYAQYFVKFFESYLVESIPFWGVTIQNEAADWHTIFPTATYARNFIKNHLSPALRNSEAAKNLKIMGLDDQRVYLPQWTDEFAEDKEALSVLDGISIHWYADHQQPASVLTDVHDKHPEKFLLYTEACNGSPTSGTKGVSLGNYTSGESYAHSIIENLNNWVSGWMDWNMALNTQGGYSWFMNFVDSPIIVETNKNEFFKQPMYYVMAHFSKFLKPGSRVINLNLPPLPEKVEALGAIMVDGKRYVTILNRNDVENVTVSLHEKGVDKVYTTVSVPAHSLVTVIWTKY</sequence>
<feature type="non-terminal residue" evidence="14">
    <location>
        <position position="1"/>
    </location>
</feature>
<dbReference type="GO" id="GO:0008202">
    <property type="term" value="P:steroid metabolic process"/>
    <property type="evidence" value="ECO:0007669"/>
    <property type="project" value="UniProtKB-ARBA"/>
</dbReference>
<evidence type="ECO:0000256" key="3">
    <source>
        <dbReference type="ARBA" id="ARBA00004991"/>
    </source>
</evidence>
<evidence type="ECO:0000256" key="12">
    <source>
        <dbReference type="RuleBase" id="RU361188"/>
    </source>
</evidence>
<comment type="catalytic activity">
    <reaction evidence="11">
        <text>an N-acyl-1-beta-D-glucosyl-15-methylhexadecasphing-4-enine + H2O = an N-acyl-15-methylhexadecasphing-4-enine + D-glucose</text>
        <dbReference type="Rhea" id="RHEA:34755"/>
        <dbReference type="ChEBI" id="CHEBI:4167"/>
        <dbReference type="ChEBI" id="CHEBI:15377"/>
        <dbReference type="ChEBI" id="CHEBI:70815"/>
        <dbReference type="ChEBI" id="CHEBI:70846"/>
    </reaction>
    <physiologicalReaction direction="left-to-right" evidence="11">
        <dbReference type="Rhea" id="RHEA:34756"/>
    </physiologicalReaction>
</comment>
<comment type="catalytic activity">
    <reaction evidence="1">
        <text>a beta-D-glucosyl-(1&lt;-&gt;1')-N-acylsphing-4-enine + H2O = an N-acylsphing-4-enine + D-glucose</text>
        <dbReference type="Rhea" id="RHEA:13269"/>
        <dbReference type="ChEBI" id="CHEBI:4167"/>
        <dbReference type="ChEBI" id="CHEBI:15377"/>
        <dbReference type="ChEBI" id="CHEBI:22801"/>
        <dbReference type="ChEBI" id="CHEBI:52639"/>
        <dbReference type="EC" id="3.2.1.45"/>
    </reaction>
    <physiologicalReaction direction="left-to-right" evidence="1">
        <dbReference type="Rhea" id="RHEA:13270"/>
    </physiologicalReaction>
</comment>
<accession>A0AAV5W1S5</accession>
<keyword evidence="9 12" id="KW-0443">Lipid metabolism</keyword>
<dbReference type="GO" id="GO:0006914">
    <property type="term" value="P:autophagy"/>
    <property type="evidence" value="ECO:0007669"/>
    <property type="project" value="UniProtKB-ARBA"/>
</dbReference>
<dbReference type="EC" id="3.2.1.45" evidence="5 12"/>
<evidence type="ECO:0000313" key="15">
    <source>
        <dbReference type="Proteomes" id="UP001432322"/>
    </source>
</evidence>
<evidence type="ECO:0000256" key="1">
    <source>
        <dbReference type="ARBA" id="ARBA00001013"/>
    </source>
</evidence>
<dbReference type="Proteomes" id="UP001432322">
    <property type="component" value="Unassembled WGS sequence"/>
</dbReference>
<dbReference type="PANTHER" id="PTHR11069:SF23">
    <property type="entry name" value="LYSOSOMAL ACID GLUCOSYLCERAMIDASE"/>
    <property type="match status" value="1"/>
</dbReference>
<dbReference type="Gene3D" id="3.20.20.80">
    <property type="entry name" value="Glycosidases"/>
    <property type="match status" value="1"/>
</dbReference>
<keyword evidence="15" id="KW-1185">Reference proteome</keyword>
<reference evidence="14" key="1">
    <citation type="submission" date="2023-10" db="EMBL/GenBank/DDBJ databases">
        <title>Genome assembly of Pristionchus species.</title>
        <authorList>
            <person name="Yoshida K."/>
            <person name="Sommer R.J."/>
        </authorList>
    </citation>
    <scope>NUCLEOTIDE SEQUENCE</scope>
    <source>
        <strain evidence="14">RS5133</strain>
    </source>
</reference>
<dbReference type="GO" id="GO:0042391">
    <property type="term" value="P:regulation of membrane potential"/>
    <property type="evidence" value="ECO:0007669"/>
    <property type="project" value="UniProtKB-ARBA"/>
</dbReference>
<dbReference type="PANTHER" id="PTHR11069">
    <property type="entry name" value="GLUCOSYLCERAMIDASE"/>
    <property type="match status" value="1"/>
</dbReference>
<evidence type="ECO:0000256" key="7">
    <source>
        <dbReference type="ARBA" id="ARBA00022801"/>
    </source>
</evidence>
<dbReference type="GO" id="GO:0010605">
    <property type="term" value="P:negative regulation of macromolecule metabolic process"/>
    <property type="evidence" value="ECO:0007669"/>
    <property type="project" value="UniProtKB-ARBA"/>
</dbReference>
<evidence type="ECO:0000256" key="8">
    <source>
        <dbReference type="ARBA" id="ARBA00022919"/>
    </source>
</evidence>
<dbReference type="GO" id="GO:0005102">
    <property type="term" value="F:signaling receptor binding"/>
    <property type="evidence" value="ECO:0007669"/>
    <property type="project" value="UniProtKB-ARBA"/>
</dbReference>
<dbReference type="PRINTS" id="PR00843">
    <property type="entry name" value="GLHYDRLASE30"/>
</dbReference>
<evidence type="ECO:0000256" key="4">
    <source>
        <dbReference type="ARBA" id="ARBA00005382"/>
    </source>
</evidence>
<comment type="pathway">
    <text evidence="2">Lipid metabolism; sphingolipid metabolism.</text>
</comment>
<comment type="similarity">
    <text evidence="4 12">Belongs to the glycosyl hydrolase 30 family.</text>
</comment>
<dbReference type="InterPro" id="IPR033453">
    <property type="entry name" value="Glyco_hydro_30_TIM-barrel"/>
</dbReference>
<name>A0AAV5W1S5_9BILA</name>
<dbReference type="SUPFAM" id="SSF51445">
    <property type="entry name" value="(Trans)glycosidases"/>
    <property type="match status" value="1"/>
</dbReference>
<dbReference type="GO" id="GO:0004348">
    <property type="term" value="F:glucosylceramidase activity"/>
    <property type="evidence" value="ECO:0007669"/>
    <property type="project" value="UniProtKB-EC"/>
</dbReference>
<keyword evidence="7 12" id="KW-0378">Hydrolase</keyword>
<organism evidence="14 15">
    <name type="scientific">Pristionchus fissidentatus</name>
    <dbReference type="NCBI Taxonomy" id="1538716"/>
    <lineage>
        <taxon>Eukaryota</taxon>
        <taxon>Metazoa</taxon>
        <taxon>Ecdysozoa</taxon>
        <taxon>Nematoda</taxon>
        <taxon>Chromadorea</taxon>
        <taxon>Rhabditida</taxon>
        <taxon>Rhabditina</taxon>
        <taxon>Diplogasteromorpha</taxon>
        <taxon>Diplogasteroidea</taxon>
        <taxon>Neodiplogasteridae</taxon>
        <taxon>Pristionchus</taxon>
    </lineage>
</organism>
<evidence type="ECO:0000256" key="10">
    <source>
        <dbReference type="ARBA" id="ARBA00050474"/>
    </source>
</evidence>
<dbReference type="GO" id="GO:0032006">
    <property type="term" value="P:regulation of TOR signaling"/>
    <property type="evidence" value="ECO:0007669"/>
    <property type="project" value="UniProtKB-ARBA"/>
</dbReference>
<gene>
    <name evidence="14" type="ORF">PFISCL1PPCAC_15950</name>
</gene>
<dbReference type="Pfam" id="PF02055">
    <property type="entry name" value="Glyco_hydro_30"/>
    <property type="match status" value="1"/>
</dbReference>
<evidence type="ECO:0000256" key="11">
    <source>
        <dbReference type="ARBA" id="ARBA00051345"/>
    </source>
</evidence>
<dbReference type="InterPro" id="IPR001139">
    <property type="entry name" value="Glyco_hydro_30"/>
</dbReference>
<keyword evidence="12" id="KW-0326">Glycosidase</keyword>
<comment type="caution">
    <text evidence="14">The sequence shown here is derived from an EMBL/GenBank/DDBJ whole genome shotgun (WGS) entry which is preliminary data.</text>
</comment>
<dbReference type="GO" id="GO:0016241">
    <property type="term" value="P:regulation of macroautophagy"/>
    <property type="evidence" value="ECO:0007669"/>
    <property type="project" value="UniProtKB-ARBA"/>
</dbReference>
<dbReference type="GO" id="GO:0006680">
    <property type="term" value="P:glucosylceramide catabolic process"/>
    <property type="evidence" value="ECO:0007669"/>
    <property type="project" value="TreeGrafter"/>
</dbReference>
<dbReference type="GO" id="GO:0051246">
    <property type="term" value="P:regulation of protein metabolic process"/>
    <property type="evidence" value="ECO:0007669"/>
    <property type="project" value="UniProtKB-ARBA"/>
</dbReference>
<dbReference type="FunFam" id="3.20.20.80:FF:000030">
    <property type="entry name" value="Lysosomal acid glucosylceramidase"/>
    <property type="match status" value="1"/>
</dbReference>
<dbReference type="GO" id="GO:0005764">
    <property type="term" value="C:lysosome"/>
    <property type="evidence" value="ECO:0007669"/>
    <property type="project" value="UniProtKB-ARBA"/>
</dbReference>
<dbReference type="GO" id="GO:0005774">
    <property type="term" value="C:vacuolar membrane"/>
    <property type="evidence" value="ECO:0007669"/>
    <property type="project" value="UniProtKB-ARBA"/>
</dbReference>
<feature type="domain" description="Glycosyl hydrolase family 30 TIM-barrel" evidence="13">
    <location>
        <begin position="88"/>
        <end position="434"/>
    </location>
</feature>
<dbReference type="GO" id="GO:0016758">
    <property type="term" value="F:hexosyltransferase activity"/>
    <property type="evidence" value="ECO:0007669"/>
    <property type="project" value="UniProtKB-ARBA"/>
</dbReference>
<dbReference type="GO" id="GO:0006066">
    <property type="term" value="P:alcohol metabolic process"/>
    <property type="evidence" value="ECO:0007669"/>
    <property type="project" value="UniProtKB-ARBA"/>
</dbReference>
<protein>
    <recommendedName>
        <fullName evidence="5 12">Glucosylceramidase</fullName>
        <ecNumber evidence="5 12">3.2.1.45</ecNumber>
    </recommendedName>
</protein>